<name>A0A2M7DBP2_9BACT</name>
<sequence>MLKCLKCLNVKMEKGFSLIELLVVVAVIVILSTLVFSDYSKGGKKMALERAAQRLSQDIRKTQEMAMSAYQPSDICNGTPGNLKGFGIHFDESSGNEKKYIIFAECNDTEPNYDYDGDGPDDVKEGWSVDIEKGIKISDIEKDDLSNGSTYPTTLSVVSIPPDPTIYIASSSSGYEAIITLCIEDSCATNYKKIKVNNAGRIKVE</sequence>
<keyword evidence="1" id="KW-0472">Membrane</keyword>
<feature type="transmembrane region" description="Helical" evidence="1">
    <location>
        <begin position="15"/>
        <end position="36"/>
    </location>
</feature>
<evidence type="ECO:0000313" key="2">
    <source>
        <dbReference type="EMBL" id="PIV45837.1"/>
    </source>
</evidence>
<dbReference type="AlphaFoldDB" id="A0A2M7DBP2"/>
<gene>
    <name evidence="2" type="ORF">COS24_00095</name>
</gene>
<evidence type="ECO:0000256" key="1">
    <source>
        <dbReference type="SAM" id="Phobius"/>
    </source>
</evidence>
<keyword evidence="1" id="KW-1133">Transmembrane helix</keyword>
<dbReference type="PROSITE" id="PS00409">
    <property type="entry name" value="PROKAR_NTER_METHYL"/>
    <property type="match status" value="1"/>
</dbReference>
<protein>
    <recommendedName>
        <fullName evidence="4">General secretion pathway GspH domain-containing protein</fullName>
    </recommendedName>
</protein>
<dbReference type="Pfam" id="PF07963">
    <property type="entry name" value="N_methyl"/>
    <property type="match status" value="1"/>
</dbReference>
<dbReference type="InterPro" id="IPR045584">
    <property type="entry name" value="Pilin-like"/>
</dbReference>
<keyword evidence="1" id="KW-0812">Transmembrane</keyword>
<accession>A0A2M7DBP2</accession>
<dbReference type="InterPro" id="IPR012902">
    <property type="entry name" value="N_methyl_site"/>
</dbReference>
<reference evidence="3" key="1">
    <citation type="submission" date="2017-09" db="EMBL/GenBank/DDBJ databases">
        <title>Depth-based differentiation of microbial function through sediment-hosted aquifers and enrichment of novel symbionts in the deep terrestrial subsurface.</title>
        <authorList>
            <person name="Probst A.J."/>
            <person name="Ladd B."/>
            <person name="Jarett J.K."/>
            <person name="Geller-Mcgrath D.E."/>
            <person name="Sieber C.M.K."/>
            <person name="Emerson J.B."/>
            <person name="Anantharaman K."/>
            <person name="Thomas B.C."/>
            <person name="Malmstrom R."/>
            <person name="Stieglmeier M."/>
            <person name="Klingl A."/>
            <person name="Woyke T."/>
            <person name="Ryan C.M."/>
            <person name="Banfield J.F."/>
        </authorList>
    </citation>
    <scope>NUCLEOTIDE SEQUENCE [LARGE SCALE GENOMIC DNA]</scope>
</reference>
<dbReference type="SUPFAM" id="SSF54523">
    <property type="entry name" value="Pili subunits"/>
    <property type="match status" value="1"/>
</dbReference>
<dbReference type="EMBL" id="PETY01000003">
    <property type="protein sequence ID" value="PIV45837.1"/>
    <property type="molecule type" value="Genomic_DNA"/>
</dbReference>
<evidence type="ECO:0008006" key="4">
    <source>
        <dbReference type="Google" id="ProtNLM"/>
    </source>
</evidence>
<dbReference type="NCBIfam" id="TIGR02532">
    <property type="entry name" value="IV_pilin_GFxxxE"/>
    <property type="match status" value="1"/>
</dbReference>
<comment type="caution">
    <text evidence="2">The sequence shown here is derived from an EMBL/GenBank/DDBJ whole genome shotgun (WGS) entry which is preliminary data.</text>
</comment>
<dbReference type="Gene3D" id="3.30.700.10">
    <property type="entry name" value="Glycoprotein, Type 4 Pilin"/>
    <property type="match status" value="1"/>
</dbReference>
<proteinExistence type="predicted"/>
<dbReference type="Proteomes" id="UP000229625">
    <property type="component" value="Unassembled WGS sequence"/>
</dbReference>
<evidence type="ECO:0000313" key="3">
    <source>
        <dbReference type="Proteomes" id="UP000229625"/>
    </source>
</evidence>
<organism evidence="2 3">
    <name type="scientific">Candidatus Nealsonbacteria bacterium CG02_land_8_20_14_3_00_34_20</name>
    <dbReference type="NCBI Taxonomy" id="1974698"/>
    <lineage>
        <taxon>Bacteria</taxon>
        <taxon>Candidatus Nealsoniibacteriota</taxon>
    </lineage>
</organism>